<proteinExistence type="predicted"/>
<evidence type="ECO:0000313" key="2">
    <source>
        <dbReference type="EMBL" id="RFT17091.1"/>
    </source>
</evidence>
<dbReference type="PANTHER" id="PTHR39081">
    <property type="entry name" value="MUT7-C DOMAIN-CONTAINING PROTEIN"/>
    <property type="match status" value="1"/>
</dbReference>
<dbReference type="AlphaFoldDB" id="A0A3E2BQW2"/>
<name>A0A3E2BQW2_9BACT</name>
<comment type="caution">
    <text evidence="2">The sequence shown here is derived from an EMBL/GenBank/DDBJ whole genome shotgun (WGS) entry which is preliminary data.</text>
</comment>
<dbReference type="InterPro" id="IPR002782">
    <property type="entry name" value="Mut7-C_RNAse_dom"/>
</dbReference>
<evidence type="ECO:0000313" key="3">
    <source>
        <dbReference type="Proteomes" id="UP000257323"/>
    </source>
</evidence>
<gene>
    <name evidence="2" type="ORF">OP8BY_1033</name>
</gene>
<accession>A0A3E2BQW2</accession>
<sequence>MKFIADCMVGKLARWLRILGFDVSYYKKIEDEDLIRLAARERRIILTRDHELIKKAMKKKSLKQRTLLIESERWEEQVAQVLDHFKLRKKIDPNSRCLECNEKLKYLPKSRARNLVPPFVFEKADSFALCSSCGRVFWKGTHFKDMEKKLARFK</sequence>
<reference evidence="2 3" key="1">
    <citation type="submission" date="2018-08" db="EMBL/GenBank/DDBJ databases">
        <title>Genome analysis of the thermophilic bacterium of the candidate phylum Aminicenantes from deep subsurface aquifer revealed its physiology and ecological role.</title>
        <authorList>
            <person name="Kadnikov V.V."/>
            <person name="Mardanov A.V."/>
            <person name="Beletsky A.V."/>
            <person name="Karnachuk O.V."/>
            <person name="Ravin N.V."/>
        </authorList>
    </citation>
    <scope>NUCLEOTIDE SEQUENCE [LARGE SCALE GENOMIC DNA]</scope>
    <source>
        <strain evidence="2">BY38</strain>
    </source>
</reference>
<dbReference type="Pfam" id="PF01927">
    <property type="entry name" value="Mut7-C"/>
    <property type="match status" value="1"/>
</dbReference>
<protein>
    <recommendedName>
        <fullName evidence="1">Mut7-C RNAse domain-containing protein</fullName>
    </recommendedName>
</protein>
<feature type="domain" description="Mut7-C RNAse" evidence="1">
    <location>
        <begin position="1"/>
        <end position="149"/>
    </location>
</feature>
<evidence type="ECO:0000259" key="1">
    <source>
        <dbReference type="Pfam" id="PF01927"/>
    </source>
</evidence>
<dbReference type="PANTHER" id="PTHR39081:SF1">
    <property type="entry name" value="MUT7-C RNASE DOMAIN-CONTAINING PROTEIN"/>
    <property type="match status" value="1"/>
</dbReference>
<dbReference type="Proteomes" id="UP000257323">
    <property type="component" value="Unassembled WGS sequence"/>
</dbReference>
<dbReference type="EMBL" id="QUAH01000001">
    <property type="protein sequence ID" value="RFT17091.1"/>
    <property type="molecule type" value="Genomic_DNA"/>
</dbReference>
<organism evidence="2 3">
    <name type="scientific">Candidatus Saccharicenans subterraneus</name>
    <dbReference type="NCBI Taxonomy" id="2508984"/>
    <lineage>
        <taxon>Bacteria</taxon>
        <taxon>Candidatus Aminicenantota</taxon>
        <taxon>Candidatus Aminicenantia</taxon>
        <taxon>Candidatus Aminicenantales</taxon>
        <taxon>Candidatus Saccharicenantaceae</taxon>
        <taxon>Candidatus Saccharicenans</taxon>
    </lineage>
</organism>